<proteinExistence type="predicted"/>
<dbReference type="EMBL" id="JAUHGG010000003">
    <property type="protein sequence ID" value="MDS1821625.1"/>
    <property type="molecule type" value="Genomic_DNA"/>
</dbReference>
<comment type="caution">
    <text evidence="1">The sequence shown here is derived from an EMBL/GenBank/DDBJ whole genome shotgun (WGS) entry which is preliminary data.</text>
</comment>
<accession>A0AAW8Q2V2</accession>
<dbReference type="Proteomes" id="UP001253193">
    <property type="component" value="Unassembled WGS sequence"/>
</dbReference>
<dbReference type="AlphaFoldDB" id="A0AAW8Q2V2"/>
<sequence length="103" mass="11595">MSHLAVSGFRQEDWGLEFSLEVEAQDPFRVASLNFESDPEYYASELVDYLNQGIPNQDFVSITGSSIILNGYKCSKEYLFEELVDVSCSETMVESLHDLLSGL</sequence>
<reference evidence="1" key="1">
    <citation type="submission" date="2023-06" db="EMBL/GenBank/DDBJ databases">
        <title>Genomic Diversity of Vibrio spp. and Metagenomic Analysis of Pathogens in Florida Gulf Coastal Waters Following Hurricane Ian.</title>
        <authorList>
            <person name="Brumfield K.D."/>
        </authorList>
    </citation>
    <scope>NUCLEOTIDE SEQUENCE</scope>
    <source>
        <strain evidence="1">WBS2B-138</strain>
    </source>
</reference>
<organism evidence="1 2">
    <name type="scientific">Vibrio parahaemolyticus</name>
    <dbReference type="NCBI Taxonomy" id="670"/>
    <lineage>
        <taxon>Bacteria</taxon>
        <taxon>Pseudomonadati</taxon>
        <taxon>Pseudomonadota</taxon>
        <taxon>Gammaproteobacteria</taxon>
        <taxon>Vibrionales</taxon>
        <taxon>Vibrionaceae</taxon>
        <taxon>Vibrio</taxon>
    </lineage>
</organism>
<evidence type="ECO:0000313" key="1">
    <source>
        <dbReference type="EMBL" id="MDS1821625.1"/>
    </source>
</evidence>
<gene>
    <name evidence="1" type="ORF">QX249_13205</name>
</gene>
<protein>
    <submittedName>
        <fullName evidence="1">Uncharacterized protein</fullName>
    </submittedName>
</protein>
<dbReference type="RefSeq" id="WP_311020536.1">
    <property type="nucleotide sequence ID" value="NZ_JAUHGG010000003.1"/>
</dbReference>
<evidence type="ECO:0000313" key="2">
    <source>
        <dbReference type="Proteomes" id="UP001253193"/>
    </source>
</evidence>
<name>A0AAW8Q2V2_VIBPH</name>